<keyword evidence="5" id="KW-0732">Signal</keyword>
<dbReference type="EC" id="3.2.1.-" evidence="9"/>
<evidence type="ECO:0000256" key="11">
    <source>
        <dbReference type="SAM" id="Phobius"/>
    </source>
</evidence>
<dbReference type="InterPro" id="IPR015341">
    <property type="entry name" value="Glyco_hydro_38_cen"/>
</dbReference>
<evidence type="ECO:0000256" key="1">
    <source>
        <dbReference type="ARBA" id="ARBA00000365"/>
    </source>
</evidence>
<evidence type="ECO:0000313" key="13">
    <source>
        <dbReference type="EMBL" id="KAK5583058.1"/>
    </source>
</evidence>
<dbReference type="Proteomes" id="UP001344447">
    <property type="component" value="Unassembled WGS sequence"/>
</dbReference>
<protein>
    <recommendedName>
        <fullName evidence="3 9">Alpha-mannosidase</fullName>
        <ecNumber evidence="9">3.2.1.-</ecNumber>
    </recommendedName>
</protein>
<evidence type="ECO:0000256" key="6">
    <source>
        <dbReference type="ARBA" id="ARBA00022801"/>
    </source>
</evidence>
<dbReference type="GO" id="GO:0030246">
    <property type="term" value="F:carbohydrate binding"/>
    <property type="evidence" value="ECO:0007669"/>
    <property type="project" value="InterPro"/>
</dbReference>
<dbReference type="InterPro" id="IPR027291">
    <property type="entry name" value="Glyco_hydro_38_N_sf"/>
</dbReference>
<accession>A0AAN7U6D5</accession>
<evidence type="ECO:0000313" key="14">
    <source>
        <dbReference type="Proteomes" id="UP001344447"/>
    </source>
</evidence>
<evidence type="ECO:0000256" key="9">
    <source>
        <dbReference type="RuleBase" id="RU361199"/>
    </source>
</evidence>
<reference evidence="13 14" key="1">
    <citation type="submission" date="2023-11" db="EMBL/GenBank/DDBJ databases">
        <title>Dfirmibasis_genome.</title>
        <authorList>
            <person name="Edelbroek B."/>
            <person name="Kjellin J."/>
            <person name="Jerlstrom-Hultqvist J."/>
            <person name="Soderbom F."/>
        </authorList>
    </citation>
    <scope>NUCLEOTIDE SEQUENCE [LARGE SCALE GENOMIC DNA]</scope>
    <source>
        <strain evidence="13 14">TNS-C-14</strain>
    </source>
</reference>
<dbReference type="SUPFAM" id="SSF88713">
    <property type="entry name" value="Glycoside hydrolase/deacetylase"/>
    <property type="match status" value="1"/>
</dbReference>
<dbReference type="InterPro" id="IPR013780">
    <property type="entry name" value="Glyco_hydro_b"/>
</dbReference>
<dbReference type="SUPFAM" id="SSF74650">
    <property type="entry name" value="Galactose mutarotase-like"/>
    <property type="match status" value="1"/>
</dbReference>
<keyword evidence="11" id="KW-0472">Membrane</keyword>
<feature type="compositionally biased region" description="Low complexity" evidence="10">
    <location>
        <begin position="495"/>
        <end position="519"/>
    </location>
</feature>
<dbReference type="Gene3D" id="3.20.110.10">
    <property type="entry name" value="Glycoside hydrolase 38, N terminal domain"/>
    <property type="match status" value="1"/>
</dbReference>
<keyword evidence="8 9" id="KW-0326">Glycosidase</keyword>
<keyword evidence="11" id="KW-1133">Transmembrane helix</keyword>
<evidence type="ECO:0000256" key="5">
    <source>
        <dbReference type="ARBA" id="ARBA00022729"/>
    </source>
</evidence>
<comment type="similarity">
    <text evidence="2 9">Belongs to the glycosyl hydrolase 38 family.</text>
</comment>
<keyword evidence="4 9" id="KW-0479">Metal-binding</keyword>
<keyword evidence="11" id="KW-0812">Transmembrane</keyword>
<dbReference type="GO" id="GO:0004559">
    <property type="term" value="F:alpha-mannosidase activity"/>
    <property type="evidence" value="ECO:0007669"/>
    <property type="project" value="UniProtKB-EC"/>
</dbReference>
<dbReference type="InterPro" id="IPR011330">
    <property type="entry name" value="Glyco_hydro/deAcase_b/a-brl"/>
</dbReference>
<feature type="transmembrane region" description="Helical" evidence="11">
    <location>
        <begin position="7"/>
        <end position="27"/>
    </location>
</feature>
<dbReference type="Gene3D" id="2.60.40.1360">
    <property type="match status" value="1"/>
</dbReference>
<dbReference type="InterPro" id="IPR037094">
    <property type="entry name" value="Glyco_hydro_38_cen_sf"/>
</dbReference>
<dbReference type="GO" id="GO:0006013">
    <property type="term" value="P:mannose metabolic process"/>
    <property type="evidence" value="ECO:0007669"/>
    <property type="project" value="InterPro"/>
</dbReference>
<dbReference type="AlphaFoldDB" id="A0AAN7U6D5"/>
<dbReference type="SMART" id="SM00872">
    <property type="entry name" value="Alpha-mann_mid"/>
    <property type="match status" value="1"/>
</dbReference>
<dbReference type="Pfam" id="PF07748">
    <property type="entry name" value="Glyco_hydro_38C"/>
    <property type="match status" value="1"/>
</dbReference>
<feature type="domain" description="Glycoside hydrolase family 38 central" evidence="12">
    <location>
        <begin position="372"/>
        <end position="458"/>
    </location>
</feature>
<evidence type="ECO:0000256" key="8">
    <source>
        <dbReference type="ARBA" id="ARBA00023295"/>
    </source>
</evidence>
<evidence type="ECO:0000256" key="2">
    <source>
        <dbReference type="ARBA" id="ARBA00009792"/>
    </source>
</evidence>
<evidence type="ECO:0000259" key="12">
    <source>
        <dbReference type="SMART" id="SM00872"/>
    </source>
</evidence>
<dbReference type="FunFam" id="1.20.1270.50:FF:000001">
    <property type="entry name" value="Alpha-mannosidase"/>
    <property type="match status" value="1"/>
</dbReference>
<dbReference type="Gene3D" id="2.60.40.1180">
    <property type="entry name" value="Golgi alpha-mannosidase II"/>
    <property type="match status" value="1"/>
</dbReference>
<keyword evidence="14" id="KW-1185">Reference proteome</keyword>
<dbReference type="InterPro" id="IPR011682">
    <property type="entry name" value="Glyco_hydro_38_C"/>
</dbReference>
<dbReference type="Gene3D" id="2.70.98.30">
    <property type="entry name" value="Golgi alpha-mannosidase II, domain 4"/>
    <property type="match status" value="1"/>
</dbReference>
<dbReference type="GO" id="GO:0046872">
    <property type="term" value="F:metal ion binding"/>
    <property type="evidence" value="ECO:0007669"/>
    <property type="project" value="UniProtKB-KW"/>
</dbReference>
<dbReference type="InterPro" id="IPR000602">
    <property type="entry name" value="Glyco_hydro_38_N"/>
</dbReference>
<keyword evidence="6 9" id="KW-0378">Hydrolase</keyword>
<evidence type="ECO:0000256" key="4">
    <source>
        <dbReference type="ARBA" id="ARBA00022723"/>
    </source>
</evidence>
<feature type="transmembrane region" description="Helical" evidence="11">
    <location>
        <begin position="1127"/>
        <end position="1152"/>
    </location>
</feature>
<feature type="region of interest" description="Disordered" evidence="10">
    <location>
        <begin position="495"/>
        <end position="522"/>
    </location>
</feature>
<sequence>MNKTKFLKIVFFLGIWILLSTIIVNIYNNHSEILDQDGSTSFKKIFQLNGESNDEKLSVFLIPHSHCDSGWLKDYDEYYYNVVRYILSGIIDQLTLDIENKFNWVEIGFFSRWWEEQNESKREIVRGLIKNKQFVFISGGWVQNDEATASVDDVITQMTQGHQWLRDTLNVTIEYAWQIDPFGYSSSTPTIFSNMGIKGLVINRVSNDVKSYMKSVKEMEFIWKGSESLGEHSQMLVSTLNVHYDYPKHIDPKKDFTLDERVKGFAQYLKDLAKTRESNILMIPLGDDFRYTNAKSEFAASKEWLKVLQDNKEHYNIEEIKYATIDEYFIALEDSFLNKLGKSKKENIYNDISSTLSLYNKDFFPYSTGTLEYWTGYYSTRPLLKRLIRESSHLQKLSDILYTLAIGENSNNPIDINSLQKLSKDLNENRNTISLVQHHDIVTGTSRSYVLQDNFERLQKSRISNYNIISNSLEFLLNKNNSSTAISNININNSSGDSDSNSNGSNSNGSNSNGSKNSNELSETNQPFTFENVIDLSDQSYDQHSLVFHNTLGWEVKQHISFRLKVNKTQNKLLESLQLVEAFSSKVIQIQIIPIQDDLKCQSINNNYIVFAIINLPPLGLNTYYLRVNDKNSKVYTFLSKPKTVEDGEDVKFSNNRFNVEFKSNGLINKVTDKNSNQIKSIEQSFNQYTTKKSGPYIFNVKGGKKQNFLKSPEKLVYYDGPLVSQLVMLHDIEDDCNVTSIVVQRIYKNNEDDNKSLITENFIETGYSIIGDMNRETTINYKVKDLENDGIFYTDNGLESRKRIYDDDRTVNQNYYPVLNYIKLKEISSSENTNNQYTVYVDRSVGATSPSDGEMEIMVHRTMDTDDWKGVGWPSKDIGRSDGKLYFNLDSVKNQSQNEKRISLHITNQPIMFVKKQQVQNVSNKNYLFKYSPLSNQLPSNIHLQSLLTLNNKKVGLRLFNIHEIDSNSQTTTTETEKSSLFNEMDTSNFIETGLSFLELIQNNLIDKFSTRVNKEFPIKCGESEYSFINSQPSSIILSNVTYEDSIENKNIVGDTIQIKPHEIKSFTFDFVLKLNEETEPKVYKNNDKFVDQSIENDRYEYDFSFFPIRPSFYNDRGRYNRPSKLALILSLSIGIPAGILIIIVSSIIIYKKRKNRKNKFLPVYSNLS</sequence>
<dbReference type="FunFam" id="3.20.110.10:FF:000017">
    <property type="entry name" value="Alpha-mannosidase D"/>
    <property type="match status" value="1"/>
</dbReference>
<comment type="catalytic activity">
    <reaction evidence="1">
        <text>Hydrolysis of terminal, non-reducing alpha-D-mannose residues in alpha-D-mannosides.</text>
        <dbReference type="EC" id="3.2.1.24"/>
    </reaction>
</comment>
<dbReference type="EMBL" id="JAVFKY010000001">
    <property type="protein sequence ID" value="KAK5583058.1"/>
    <property type="molecule type" value="Genomic_DNA"/>
</dbReference>
<proteinExistence type="inferred from homology"/>
<evidence type="ECO:0000256" key="7">
    <source>
        <dbReference type="ARBA" id="ARBA00022833"/>
    </source>
</evidence>
<dbReference type="InterPro" id="IPR050843">
    <property type="entry name" value="Glycosyl_Hydrlase_38"/>
</dbReference>
<dbReference type="PANTHER" id="PTHR11607">
    <property type="entry name" value="ALPHA-MANNOSIDASE"/>
    <property type="match status" value="1"/>
</dbReference>
<comment type="cofactor">
    <cofactor evidence="9">
        <name>Zn(2+)</name>
        <dbReference type="ChEBI" id="CHEBI:29105"/>
    </cofactor>
    <text evidence="9">Binds 1 zinc ion per subunit.</text>
</comment>
<dbReference type="PANTHER" id="PTHR11607:SF39">
    <property type="entry name" value="ALPHA-MANNOSIDASE D-RELATED"/>
    <property type="match status" value="1"/>
</dbReference>
<dbReference type="Pfam" id="PF09261">
    <property type="entry name" value="Alpha-mann_mid"/>
    <property type="match status" value="1"/>
</dbReference>
<dbReference type="InterPro" id="IPR028995">
    <property type="entry name" value="Glyco_hydro_57/38_cen_sf"/>
</dbReference>
<dbReference type="CDD" id="cd00451">
    <property type="entry name" value="GH38N_AMII_euk"/>
    <property type="match status" value="1"/>
</dbReference>
<dbReference type="Pfam" id="PF01074">
    <property type="entry name" value="Glyco_hydro_38N"/>
    <property type="match status" value="1"/>
</dbReference>
<name>A0AAN7U6D5_9MYCE</name>
<keyword evidence="7 9" id="KW-0862">Zinc</keyword>
<organism evidence="13 14">
    <name type="scientific">Dictyostelium firmibasis</name>
    <dbReference type="NCBI Taxonomy" id="79012"/>
    <lineage>
        <taxon>Eukaryota</taxon>
        <taxon>Amoebozoa</taxon>
        <taxon>Evosea</taxon>
        <taxon>Eumycetozoa</taxon>
        <taxon>Dictyostelia</taxon>
        <taxon>Dictyosteliales</taxon>
        <taxon>Dictyosteliaceae</taxon>
        <taxon>Dictyostelium</taxon>
    </lineage>
</organism>
<dbReference type="SUPFAM" id="SSF88688">
    <property type="entry name" value="Families 57/38 glycoside transferase middle domain"/>
    <property type="match status" value="1"/>
</dbReference>
<comment type="caution">
    <text evidence="13">The sequence shown here is derived from an EMBL/GenBank/DDBJ whole genome shotgun (WGS) entry which is preliminary data.</text>
</comment>
<dbReference type="FunFam" id="2.70.98.30:FF:000012">
    <property type="entry name" value="Alpha-mannosidase"/>
    <property type="match status" value="1"/>
</dbReference>
<evidence type="ECO:0000256" key="10">
    <source>
        <dbReference type="SAM" id="MobiDB-lite"/>
    </source>
</evidence>
<dbReference type="GO" id="GO:0005764">
    <property type="term" value="C:lysosome"/>
    <property type="evidence" value="ECO:0007669"/>
    <property type="project" value="TreeGrafter"/>
</dbReference>
<evidence type="ECO:0000256" key="3">
    <source>
        <dbReference type="ARBA" id="ARBA00012752"/>
    </source>
</evidence>
<gene>
    <name evidence="13" type="ORF">RB653_004648</name>
</gene>
<dbReference type="InterPro" id="IPR011013">
    <property type="entry name" value="Gal_mutarotase_sf_dom"/>
</dbReference>
<dbReference type="Gene3D" id="1.20.1270.50">
    <property type="entry name" value="Glycoside hydrolase family 38, central domain"/>
    <property type="match status" value="1"/>
</dbReference>